<evidence type="ECO:0000256" key="7">
    <source>
        <dbReference type="ARBA" id="ARBA00022692"/>
    </source>
</evidence>
<keyword evidence="12" id="KW-0902">Two-component regulatory system</keyword>
<keyword evidence="7 14" id="KW-0812">Transmembrane</keyword>
<evidence type="ECO:0000256" key="8">
    <source>
        <dbReference type="ARBA" id="ARBA00022741"/>
    </source>
</evidence>
<dbReference type="EMBL" id="JAYKOT010000001">
    <property type="protein sequence ID" value="MEB3428803.1"/>
    <property type="molecule type" value="Genomic_DNA"/>
</dbReference>
<evidence type="ECO:0000259" key="15">
    <source>
        <dbReference type="PROSITE" id="PS50109"/>
    </source>
</evidence>
<dbReference type="Pfam" id="PF00512">
    <property type="entry name" value="HisKA"/>
    <property type="match status" value="1"/>
</dbReference>
<dbReference type="GO" id="GO:0000155">
    <property type="term" value="F:phosphorelay sensor kinase activity"/>
    <property type="evidence" value="ECO:0007669"/>
    <property type="project" value="InterPro"/>
</dbReference>
<keyword evidence="9 16" id="KW-0418">Kinase</keyword>
<evidence type="ECO:0000256" key="4">
    <source>
        <dbReference type="ARBA" id="ARBA00022475"/>
    </source>
</evidence>
<organism evidence="16 17">
    <name type="scientific">Citroniella saccharovorans</name>
    <dbReference type="NCBI Taxonomy" id="2053367"/>
    <lineage>
        <taxon>Bacteria</taxon>
        <taxon>Bacillati</taxon>
        <taxon>Bacillota</taxon>
        <taxon>Tissierellia</taxon>
        <taxon>Tissierellales</taxon>
        <taxon>Peptoniphilaceae</taxon>
        <taxon>Citroniella</taxon>
    </lineage>
</organism>
<dbReference type="SUPFAM" id="SSF55874">
    <property type="entry name" value="ATPase domain of HSP90 chaperone/DNA topoisomerase II/histidine kinase"/>
    <property type="match status" value="1"/>
</dbReference>
<evidence type="ECO:0000256" key="6">
    <source>
        <dbReference type="ARBA" id="ARBA00022679"/>
    </source>
</evidence>
<keyword evidence="17" id="KW-1185">Reference proteome</keyword>
<protein>
    <recommendedName>
        <fullName evidence="3">histidine kinase</fullName>
        <ecNumber evidence="3">2.7.13.3</ecNumber>
    </recommendedName>
</protein>
<evidence type="ECO:0000313" key="17">
    <source>
        <dbReference type="Proteomes" id="UP001357733"/>
    </source>
</evidence>
<proteinExistence type="predicted"/>
<dbReference type="SMART" id="SM00388">
    <property type="entry name" value="HisKA"/>
    <property type="match status" value="1"/>
</dbReference>
<keyword evidence="6" id="KW-0808">Transferase</keyword>
<evidence type="ECO:0000256" key="12">
    <source>
        <dbReference type="ARBA" id="ARBA00023012"/>
    </source>
</evidence>
<evidence type="ECO:0000256" key="10">
    <source>
        <dbReference type="ARBA" id="ARBA00022840"/>
    </source>
</evidence>
<evidence type="ECO:0000313" key="16">
    <source>
        <dbReference type="EMBL" id="MEB3428803.1"/>
    </source>
</evidence>
<dbReference type="GO" id="GO:0005886">
    <property type="term" value="C:plasma membrane"/>
    <property type="evidence" value="ECO:0007669"/>
    <property type="project" value="UniProtKB-SubCell"/>
</dbReference>
<accession>A0AAW9MV43</accession>
<feature type="domain" description="Histidine kinase" evidence="15">
    <location>
        <begin position="89"/>
        <end position="298"/>
    </location>
</feature>
<dbReference type="InterPro" id="IPR005467">
    <property type="entry name" value="His_kinase_dom"/>
</dbReference>
<comment type="catalytic activity">
    <reaction evidence="1">
        <text>ATP + protein L-histidine = ADP + protein N-phospho-L-histidine.</text>
        <dbReference type="EC" id="2.7.13.3"/>
    </reaction>
</comment>
<dbReference type="CDD" id="cd00082">
    <property type="entry name" value="HisKA"/>
    <property type="match status" value="1"/>
</dbReference>
<dbReference type="PROSITE" id="PS50109">
    <property type="entry name" value="HIS_KIN"/>
    <property type="match status" value="1"/>
</dbReference>
<dbReference type="InterPro" id="IPR003661">
    <property type="entry name" value="HisK_dim/P_dom"/>
</dbReference>
<evidence type="ECO:0000256" key="13">
    <source>
        <dbReference type="ARBA" id="ARBA00023136"/>
    </source>
</evidence>
<evidence type="ECO:0000256" key="3">
    <source>
        <dbReference type="ARBA" id="ARBA00012438"/>
    </source>
</evidence>
<dbReference type="InterPro" id="IPR050398">
    <property type="entry name" value="HssS/ArlS-like"/>
</dbReference>
<evidence type="ECO:0000256" key="9">
    <source>
        <dbReference type="ARBA" id="ARBA00022777"/>
    </source>
</evidence>
<keyword evidence="11 14" id="KW-1133">Transmembrane helix</keyword>
<evidence type="ECO:0000256" key="1">
    <source>
        <dbReference type="ARBA" id="ARBA00000085"/>
    </source>
</evidence>
<gene>
    <name evidence="16" type="ORF">VLK81_01990</name>
</gene>
<reference evidence="16 17" key="1">
    <citation type="submission" date="2024-01" db="EMBL/GenBank/DDBJ databases">
        <title>Complete genome sequence of Citroniella saccharovorans strain M6.X9, isolated from human fecal sample.</title>
        <authorList>
            <person name="Cheng G."/>
            <person name="Westerholm M."/>
            <person name="Schnurer A."/>
        </authorList>
    </citation>
    <scope>NUCLEOTIDE SEQUENCE [LARGE SCALE GENOMIC DNA]</scope>
    <source>
        <strain evidence="16 17">DSM 29873</strain>
    </source>
</reference>
<dbReference type="Gene3D" id="3.30.565.10">
    <property type="entry name" value="Histidine kinase-like ATPase, C-terminal domain"/>
    <property type="match status" value="1"/>
</dbReference>
<dbReference type="AlphaFoldDB" id="A0AAW9MV43"/>
<keyword evidence="13 14" id="KW-0472">Membrane</keyword>
<sequence>MLKVFFILSLGLNIGLGLILFILFKDLKKTIGLTEEYLKEEKSNMRVNSGSFKISLEISKLINKLIEKNEETKKRSAIERENLNREITSISHDIRTPLTSIIGYIQLSKDECREDKINHYLSIIEKKSYSLEELINDFYSLKLIETKKDLEMQKVYPNIILEELISEYYVDFEKKGIKLDDHILSNKSIFTNEKYLFRSFENLISNMLKFTKSKAEISHFEKNGRLYTVFKNDIKNDSNLVKDKIFTKYYTEDHARVKRSSGLGLYSTKLMLNRSGEKIDVNFEGDYIIFTISYKDSI</sequence>
<comment type="subcellular location">
    <subcellularLocation>
        <location evidence="2">Cell membrane</location>
        <topology evidence="2">Multi-pass membrane protein</topology>
    </subcellularLocation>
</comment>
<keyword evidence="8" id="KW-0547">Nucleotide-binding</keyword>
<dbReference type="PANTHER" id="PTHR45528:SF1">
    <property type="entry name" value="SENSOR HISTIDINE KINASE CPXA"/>
    <property type="match status" value="1"/>
</dbReference>
<dbReference type="RefSeq" id="WP_324618831.1">
    <property type="nucleotide sequence ID" value="NZ_JAYKOT010000001.1"/>
</dbReference>
<comment type="caution">
    <text evidence="16">The sequence shown here is derived from an EMBL/GenBank/DDBJ whole genome shotgun (WGS) entry which is preliminary data.</text>
</comment>
<dbReference type="InterPro" id="IPR036890">
    <property type="entry name" value="HATPase_C_sf"/>
</dbReference>
<evidence type="ECO:0000256" key="14">
    <source>
        <dbReference type="SAM" id="Phobius"/>
    </source>
</evidence>
<evidence type="ECO:0000256" key="5">
    <source>
        <dbReference type="ARBA" id="ARBA00022553"/>
    </source>
</evidence>
<name>A0AAW9MV43_9FIRM</name>
<dbReference type="Gene3D" id="1.10.287.130">
    <property type="match status" value="1"/>
</dbReference>
<dbReference type="EC" id="2.7.13.3" evidence="3"/>
<dbReference type="InterPro" id="IPR036097">
    <property type="entry name" value="HisK_dim/P_sf"/>
</dbReference>
<keyword evidence="10" id="KW-0067">ATP-binding</keyword>
<feature type="transmembrane region" description="Helical" evidence="14">
    <location>
        <begin position="6"/>
        <end position="24"/>
    </location>
</feature>
<dbReference type="PANTHER" id="PTHR45528">
    <property type="entry name" value="SENSOR HISTIDINE KINASE CPXA"/>
    <property type="match status" value="1"/>
</dbReference>
<evidence type="ECO:0000256" key="2">
    <source>
        <dbReference type="ARBA" id="ARBA00004651"/>
    </source>
</evidence>
<keyword evidence="5" id="KW-0597">Phosphoprotein</keyword>
<dbReference type="SUPFAM" id="SSF47384">
    <property type="entry name" value="Homodimeric domain of signal transducing histidine kinase"/>
    <property type="match status" value="1"/>
</dbReference>
<evidence type="ECO:0000256" key="11">
    <source>
        <dbReference type="ARBA" id="ARBA00022989"/>
    </source>
</evidence>
<keyword evidence="4" id="KW-1003">Cell membrane</keyword>
<dbReference type="Proteomes" id="UP001357733">
    <property type="component" value="Unassembled WGS sequence"/>
</dbReference>
<dbReference type="GO" id="GO:0005524">
    <property type="term" value="F:ATP binding"/>
    <property type="evidence" value="ECO:0007669"/>
    <property type="project" value="UniProtKB-KW"/>
</dbReference>